<accession>A0A0E9QC13</accession>
<sequence length="20" mass="2469">MYGVSLFYFVLSFYLVFLFL</sequence>
<protein>
    <submittedName>
        <fullName evidence="1">Uncharacterized protein</fullName>
    </submittedName>
</protein>
<evidence type="ECO:0000313" key="1">
    <source>
        <dbReference type="EMBL" id="JAH14067.1"/>
    </source>
</evidence>
<proteinExistence type="predicted"/>
<dbReference type="AlphaFoldDB" id="A0A0E9QC13"/>
<reference evidence="1" key="1">
    <citation type="submission" date="2014-11" db="EMBL/GenBank/DDBJ databases">
        <authorList>
            <person name="Amaro Gonzalez C."/>
        </authorList>
    </citation>
    <scope>NUCLEOTIDE SEQUENCE</scope>
</reference>
<name>A0A0E9QC13_ANGAN</name>
<organism evidence="1">
    <name type="scientific">Anguilla anguilla</name>
    <name type="common">European freshwater eel</name>
    <name type="synonym">Muraena anguilla</name>
    <dbReference type="NCBI Taxonomy" id="7936"/>
    <lineage>
        <taxon>Eukaryota</taxon>
        <taxon>Metazoa</taxon>
        <taxon>Chordata</taxon>
        <taxon>Craniata</taxon>
        <taxon>Vertebrata</taxon>
        <taxon>Euteleostomi</taxon>
        <taxon>Actinopterygii</taxon>
        <taxon>Neopterygii</taxon>
        <taxon>Teleostei</taxon>
        <taxon>Anguilliformes</taxon>
        <taxon>Anguillidae</taxon>
        <taxon>Anguilla</taxon>
    </lineage>
</organism>
<reference evidence="1" key="2">
    <citation type="journal article" date="2015" name="Fish Shellfish Immunol.">
        <title>Early steps in the European eel (Anguilla anguilla)-Vibrio vulnificus interaction in the gills: Role of the RtxA13 toxin.</title>
        <authorList>
            <person name="Callol A."/>
            <person name="Pajuelo D."/>
            <person name="Ebbesson L."/>
            <person name="Teles M."/>
            <person name="MacKenzie S."/>
            <person name="Amaro C."/>
        </authorList>
    </citation>
    <scope>NUCLEOTIDE SEQUENCE</scope>
</reference>
<dbReference type="EMBL" id="GBXM01094510">
    <property type="protein sequence ID" value="JAH14067.1"/>
    <property type="molecule type" value="Transcribed_RNA"/>
</dbReference>